<reference evidence="10" key="1">
    <citation type="journal article" date="2019" name="Int. J. Syst. Evol. Microbiol.">
        <title>The Global Catalogue of Microorganisms (GCM) 10K type strain sequencing project: providing services to taxonomists for standard genome sequencing and annotation.</title>
        <authorList>
            <consortium name="The Broad Institute Genomics Platform"/>
            <consortium name="The Broad Institute Genome Sequencing Center for Infectious Disease"/>
            <person name="Wu L."/>
            <person name="Ma J."/>
        </authorList>
    </citation>
    <scope>NUCLEOTIDE SEQUENCE [LARGE SCALE GENOMIC DNA]</scope>
    <source>
        <strain evidence="10">JCM 17442</strain>
    </source>
</reference>
<feature type="transmembrane region" description="Helical" evidence="7">
    <location>
        <begin position="99"/>
        <end position="122"/>
    </location>
</feature>
<evidence type="ECO:0000313" key="9">
    <source>
        <dbReference type="EMBL" id="GAA4265660.1"/>
    </source>
</evidence>
<dbReference type="InterPro" id="IPR002656">
    <property type="entry name" value="Acyl_transf_3_dom"/>
</dbReference>
<keyword evidence="5 7" id="KW-1133">Transmembrane helix</keyword>
<name>A0ABP8E0C3_9MICO</name>
<dbReference type="PANTHER" id="PTHR40074">
    <property type="entry name" value="O-ACETYLTRANSFERASE WECH"/>
    <property type="match status" value="1"/>
</dbReference>
<evidence type="ECO:0000256" key="5">
    <source>
        <dbReference type="ARBA" id="ARBA00022989"/>
    </source>
</evidence>
<gene>
    <name evidence="9" type="ORF">GCM10022256_12720</name>
</gene>
<proteinExistence type="inferred from homology"/>
<keyword evidence="9" id="KW-0012">Acyltransferase</keyword>
<feature type="transmembrane region" description="Helical" evidence="7">
    <location>
        <begin position="134"/>
        <end position="159"/>
    </location>
</feature>
<keyword evidence="3" id="KW-1003">Cell membrane</keyword>
<evidence type="ECO:0000256" key="2">
    <source>
        <dbReference type="ARBA" id="ARBA00007400"/>
    </source>
</evidence>
<dbReference type="PANTHER" id="PTHR40074:SF2">
    <property type="entry name" value="O-ACETYLTRANSFERASE WECH"/>
    <property type="match status" value="1"/>
</dbReference>
<dbReference type="EMBL" id="BAABAU010000001">
    <property type="protein sequence ID" value="GAA4265660.1"/>
    <property type="molecule type" value="Genomic_DNA"/>
</dbReference>
<dbReference type="Proteomes" id="UP001501594">
    <property type="component" value="Unassembled WGS sequence"/>
</dbReference>
<keyword evidence="9" id="KW-0808">Transferase</keyword>
<accession>A0ABP8E0C3</accession>
<keyword evidence="4 7" id="KW-0812">Transmembrane</keyword>
<evidence type="ECO:0000313" key="10">
    <source>
        <dbReference type="Proteomes" id="UP001501594"/>
    </source>
</evidence>
<feature type="transmembrane region" description="Helical" evidence="7">
    <location>
        <begin position="68"/>
        <end position="87"/>
    </location>
</feature>
<evidence type="ECO:0000256" key="3">
    <source>
        <dbReference type="ARBA" id="ARBA00022475"/>
    </source>
</evidence>
<comment type="subcellular location">
    <subcellularLocation>
        <location evidence="1">Cell membrane</location>
        <topology evidence="1">Multi-pass membrane protein</topology>
    </subcellularLocation>
</comment>
<evidence type="ECO:0000256" key="1">
    <source>
        <dbReference type="ARBA" id="ARBA00004651"/>
    </source>
</evidence>
<feature type="transmembrane region" description="Helical" evidence="7">
    <location>
        <begin position="251"/>
        <end position="271"/>
    </location>
</feature>
<dbReference type="Pfam" id="PF01757">
    <property type="entry name" value="Acyl_transf_3"/>
    <property type="match status" value="1"/>
</dbReference>
<feature type="transmembrane region" description="Helical" evidence="7">
    <location>
        <begin position="224"/>
        <end position="245"/>
    </location>
</feature>
<feature type="transmembrane region" description="Helical" evidence="7">
    <location>
        <begin position="171"/>
        <end position="188"/>
    </location>
</feature>
<dbReference type="GO" id="GO:0016746">
    <property type="term" value="F:acyltransferase activity"/>
    <property type="evidence" value="ECO:0007669"/>
    <property type="project" value="UniProtKB-KW"/>
</dbReference>
<feature type="domain" description="Acyltransferase 3" evidence="8">
    <location>
        <begin position="28"/>
        <end position="326"/>
    </location>
</feature>
<evidence type="ECO:0000256" key="7">
    <source>
        <dbReference type="SAM" id="Phobius"/>
    </source>
</evidence>
<feature type="transmembrane region" description="Helical" evidence="7">
    <location>
        <begin position="200"/>
        <end position="217"/>
    </location>
</feature>
<feature type="transmembrane region" description="Helical" evidence="7">
    <location>
        <begin position="36"/>
        <end position="56"/>
    </location>
</feature>
<keyword evidence="10" id="KW-1185">Reference proteome</keyword>
<sequence length="371" mass="40666">MSIPVSLTRKATVSHAAPTPRAAAERIPWIDTGRGIAILLVTLYHSTNWLLGAGFHVEWWSTVDNTLASLRMPLFFTLSGLFATKWLRASWGDLLRSKVLLFVWVFLIWETIGALFFQLGLVMQDKCCGVRDTVVGLILAPVMPIYELWFIWALAIFFVVARATRSIDSRLQIGVAAAIAFVALMNWPGINDGWEGSAKYYLFFVGGIYLRQWIIRYGNTRNTALLAAALGVWAVISVVLGLFGLSHFPGAYFVNSIAGVLGGIALSRFLMPVRLLGRIGQQTLPIYLAHTPIILAMAFVIHETPLLGLLTPVAMILPPILAGLAVILALRLHAVLASTPARLLYEPPLVLARRPVRPRPDAPVAPGSATR</sequence>
<comment type="similarity">
    <text evidence="2">Belongs to the acyltransferase 3 family.</text>
</comment>
<evidence type="ECO:0000256" key="6">
    <source>
        <dbReference type="ARBA" id="ARBA00023136"/>
    </source>
</evidence>
<evidence type="ECO:0000259" key="8">
    <source>
        <dbReference type="Pfam" id="PF01757"/>
    </source>
</evidence>
<evidence type="ECO:0000256" key="4">
    <source>
        <dbReference type="ARBA" id="ARBA00022692"/>
    </source>
</evidence>
<comment type="caution">
    <text evidence="9">The sequence shown here is derived from an EMBL/GenBank/DDBJ whole genome shotgun (WGS) entry which is preliminary data.</text>
</comment>
<protein>
    <submittedName>
        <fullName evidence="9">Acyltransferase</fullName>
    </submittedName>
</protein>
<organism evidence="9 10">
    <name type="scientific">Frondihabitans peucedani</name>
    <dbReference type="NCBI Taxonomy" id="598626"/>
    <lineage>
        <taxon>Bacteria</taxon>
        <taxon>Bacillati</taxon>
        <taxon>Actinomycetota</taxon>
        <taxon>Actinomycetes</taxon>
        <taxon>Micrococcales</taxon>
        <taxon>Microbacteriaceae</taxon>
        <taxon>Frondihabitans</taxon>
    </lineage>
</organism>
<keyword evidence="6 7" id="KW-0472">Membrane</keyword>
<feature type="transmembrane region" description="Helical" evidence="7">
    <location>
        <begin position="283"/>
        <end position="301"/>
    </location>
</feature>
<feature type="transmembrane region" description="Helical" evidence="7">
    <location>
        <begin position="307"/>
        <end position="330"/>
    </location>
</feature>